<evidence type="ECO:0000256" key="1">
    <source>
        <dbReference type="SAM" id="Phobius"/>
    </source>
</evidence>
<feature type="transmembrane region" description="Helical" evidence="1">
    <location>
        <begin position="105"/>
        <end position="124"/>
    </location>
</feature>
<gene>
    <name evidence="2" type="ordered locus">Dole_1291</name>
</gene>
<dbReference type="KEGG" id="dol:Dole_1291"/>
<feature type="transmembrane region" description="Helical" evidence="1">
    <location>
        <begin position="6"/>
        <end position="26"/>
    </location>
</feature>
<proteinExistence type="predicted"/>
<dbReference type="RefSeq" id="WP_012174714.1">
    <property type="nucleotide sequence ID" value="NC_009943.1"/>
</dbReference>
<dbReference type="EMBL" id="CP000859">
    <property type="protein sequence ID" value="ABW67097.1"/>
    <property type="molecule type" value="Genomic_DNA"/>
</dbReference>
<evidence type="ECO:0008006" key="4">
    <source>
        <dbReference type="Google" id="ProtNLM"/>
    </source>
</evidence>
<keyword evidence="3" id="KW-1185">Reference proteome</keyword>
<dbReference type="HOGENOM" id="CLU_605095_0_0_7"/>
<dbReference type="STRING" id="96561.Dole_1291"/>
<name>A8ZY90_DESOH</name>
<feature type="transmembrane region" description="Helical" evidence="1">
    <location>
        <begin position="136"/>
        <end position="155"/>
    </location>
</feature>
<organism evidence="2 3">
    <name type="scientific">Desulfosudis oleivorans (strain DSM 6200 / JCM 39069 / Hxd3)</name>
    <name type="common">Desulfococcus oleovorans</name>
    <dbReference type="NCBI Taxonomy" id="96561"/>
    <lineage>
        <taxon>Bacteria</taxon>
        <taxon>Pseudomonadati</taxon>
        <taxon>Thermodesulfobacteriota</taxon>
        <taxon>Desulfobacteria</taxon>
        <taxon>Desulfobacterales</taxon>
        <taxon>Desulfosudaceae</taxon>
        <taxon>Desulfosudis</taxon>
    </lineage>
</organism>
<feature type="transmembrane region" description="Helical" evidence="1">
    <location>
        <begin position="399"/>
        <end position="418"/>
    </location>
</feature>
<feature type="transmembrane region" description="Helical" evidence="1">
    <location>
        <begin position="210"/>
        <end position="229"/>
    </location>
</feature>
<dbReference type="Proteomes" id="UP000008561">
    <property type="component" value="Chromosome"/>
</dbReference>
<feature type="transmembrane region" description="Helical" evidence="1">
    <location>
        <begin position="369"/>
        <end position="387"/>
    </location>
</feature>
<protein>
    <recommendedName>
        <fullName evidence="4">Glycosyltransferase RgtA/B/C/D-like domain-containing protein</fullName>
    </recommendedName>
</protein>
<feature type="transmembrane region" description="Helical" evidence="1">
    <location>
        <begin position="424"/>
        <end position="444"/>
    </location>
</feature>
<keyword evidence="1" id="KW-0472">Membrane</keyword>
<accession>A8ZY90</accession>
<reference evidence="2 3" key="1">
    <citation type="submission" date="2007-10" db="EMBL/GenBank/DDBJ databases">
        <title>Complete sequence of Desulfococcus oleovorans Hxd3.</title>
        <authorList>
            <consortium name="US DOE Joint Genome Institute"/>
            <person name="Copeland A."/>
            <person name="Lucas S."/>
            <person name="Lapidus A."/>
            <person name="Barry K."/>
            <person name="Glavina del Rio T."/>
            <person name="Dalin E."/>
            <person name="Tice H."/>
            <person name="Pitluck S."/>
            <person name="Kiss H."/>
            <person name="Brettin T."/>
            <person name="Bruce D."/>
            <person name="Detter J.C."/>
            <person name="Han C."/>
            <person name="Schmutz J."/>
            <person name="Larimer F."/>
            <person name="Land M."/>
            <person name="Hauser L."/>
            <person name="Kyrpides N."/>
            <person name="Kim E."/>
            <person name="Wawrik B."/>
            <person name="Richardson P."/>
        </authorList>
    </citation>
    <scope>NUCLEOTIDE SEQUENCE [LARGE SCALE GENOMIC DNA]</scope>
    <source>
        <strain evidence="3">DSM 6200 / JCM 39069 / Hxd3</strain>
    </source>
</reference>
<keyword evidence="1" id="KW-1133">Transmembrane helix</keyword>
<feature type="transmembrane region" description="Helical" evidence="1">
    <location>
        <begin position="241"/>
        <end position="263"/>
    </location>
</feature>
<dbReference type="AlphaFoldDB" id="A8ZY90"/>
<evidence type="ECO:0000313" key="2">
    <source>
        <dbReference type="EMBL" id="ABW67097.1"/>
    </source>
</evidence>
<keyword evidence="1" id="KW-0812">Transmembrane</keyword>
<sequence length="452" mass="51334">MRLFKHPFFLLGMVYFLILMSIALWVRDIPNQPDAWHITLQQIANGETPGNTSSGDRASFAAAAIDVAEHGRIRPEKEWVFNLWPPGFIFLEALIMKIFGPGTPVILILQILAAVLFSIVLALLYDNLKIHMRRPVLAAVLPLLMFTFPMVRMFLLQPAGITLGESFSIGFFLVCMLLAIRSARQRSLRDAVCAGICLALSAYFRSQFEFILLVLTAWGVLLVIVIRIARFSTIEPGFLKATAKTIGVMLLVAHITMVPWRIYRWTHFYEGNPRWVMTTDLYYGNSVMRSEDLREIGGGWLVAGGGNLVCRIDPSACGDTKNAKKLFFRIFFRHPIQWYSLKFSAIGEYWFSSPRNFGGVKIEPARMDLAANGLLLMTVVAGGVLLFTRRVRCHGPWIFLSWFTISLFSAYGVIFSLAPLEVRYFYFPKIVGLLFFLMLLSLHFSQKRTLYQ</sequence>
<evidence type="ECO:0000313" key="3">
    <source>
        <dbReference type="Proteomes" id="UP000008561"/>
    </source>
</evidence>
<feature type="transmembrane region" description="Helical" evidence="1">
    <location>
        <begin position="161"/>
        <end position="180"/>
    </location>
</feature>